<protein>
    <submittedName>
        <fullName evidence="3">Zn-dependent peptidase ImmA, M78 family</fullName>
    </submittedName>
</protein>
<dbReference type="SMART" id="SM00530">
    <property type="entry name" value="HTH_XRE"/>
    <property type="match status" value="1"/>
</dbReference>
<dbReference type="Gene3D" id="1.10.10.2910">
    <property type="match status" value="1"/>
</dbReference>
<proteinExistence type="inferred from homology"/>
<evidence type="ECO:0000259" key="2">
    <source>
        <dbReference type="PROSITE" id="PS50943"/>
    </source>
</evidence>
<evidence type="ECO:0000256" key="1">
    <source>
        <dbReference type="ARBA" id="ARBA00007227"/>
    </source>
</evidence>
<dbReference type="SUPFAM" id="SSF47413">
    <property type="entry name" value="lambda repressor-like DNA-binding domains"/>
    <property type="match status" value="1"/>
</dbReference>
<dbReference type="RefSeq" id="WP_051895300.1">
    <property type="nucleotide sequence ID" value="NZ_FWXV01000016.1"/>
</dbReference>
<dbReference type="Pfam" id="PF06114">
    <property type="entry name" value="Peptidase_M78"/>
    <property type="match status" value="1"/>
</dbReference>
<dbReference type="InterPro" id="IPR010359">
    <property type="entry name" value="IrrE_HExxH"/>
</dbReference>
<keyword evidence="4" id="KW-1185">Reference proteome</keyword>
<evidence type="ECO:0000313" key="3">
    <source>
        <dbReference type="EMBL" id="SMD26672.1"/>
    </source>
</evidence>
<gene>
    <name evidence="3" type="ORF">SAMN05661093_10256</name>
</gene>
<dbReference type="PANTHER" id="PTHR43236">
    <property type="entry name" value="ANTITOXIN HIGA1"/>
    <property type="match status" value="1"/>
</dbReference>
<dbReference type="Proteomes" id="UP000192674">
    <property type="component" value="Unassembled WGS sequence"/>
</dbReference>
<dbReference type="EMBL" id="FWXV01000016">
    <property type="protein sequence ID" value="SMD26672.1"/>
    <property type="molecule type" value="Genomic_DNA"/>
</dbReference>
<dbReference type="PANTHER" id="PTHR43236:SF1">
    <property type="entry name" value="BLL7220 PROTEIN"/>
    <property type="match status" value="1"/>
</dbReference>
<dbReference type="CDD" id="cd00093">
    <property type="entry name" value="HTH_XRE"/>
    <property type="match status" value="1"/>
</dbReference>
<reference evidence="3 4" key="1">
    <citation type="submission" date="2017-04" db="EMBL/GenBank/DDBJ databases">
        <authorList>
            <person name="Afonso C.L."/>
            <person name="Miller P.J."/>
            <person name="Scott M.A."/>
            <person name="Spackman E."/>
            <person name="Goraichik I."/>
            <person name="Dimitrov K.M."/>
            <person name="Suarez D.L."/>
            <person name="Swayne D.E."/>
        </authorList>
    </citation>
    <scope>NUCLEOTIDE SEQUENCE [LARGE SCALE GENOMIC DNA]</scope>
    <source>
        <strain evidence="3 4">DSM 43828</strain>
    </source>
</reference>
<dbReference type="OrthoDB" id="9794834at2"/>
<dbReference type="InterPro" id="IPR001387">
    <property type="entry name" value="Cro/C1-type_HTH"/>
</dbReference>
<dbReference type="InterPro" id="IPR052345">
    <property type="entry name" value="Rad_response_metalloprotease"/>
</dbReference>
<comment type="similarity">
    <text evidence="1">Belongs to the short-chain fatty acyl-CoA assimilation regulator (ScfR) family.</text>
</comment>
<dbReference type="InterPro" id="IPR010982">
    <property type="entry name" value="Lambda_DNA-bd_dom_sf"/>
</dbReference>
<sequence length="366" mass="39533">MYPDASAAAQAFAPARLTMARELAGWLKRDLAEAIDRTAAAVSQYELGQSRPSAETLSRCAGALGVPVSFFTAGRPQLHLDTAQAHFRSLRATTATQRQQALAHVELLWEVVEQLDRVIELPALDVGIPVGIPHGDPAATARMVRKAWNISSGPTAHLVRNLEARGVVTTRIPGLDSDTIDAFSSALHGRPIIALTYKGNPMRQRFSVAHELGHLLLHPEPVPGSPQNEREANVFAAEFLMPANEIRDQLPTPVDIAALKELADNYGVSTAALVYRGKDLGVYSDSTLRRVIATLTRLGWRTHEPVNSGYPGEQPELLRLAIELAGANDLTLPALAARLHIGLPRLRALIGLSDARPKLRLIHGAG</sequence>
<dbReference type="GO" id="GO:0003677">
    <property type="term" value="F:DNA binding"/>
    <property type="evidence" value="ECO:0007669"/>
    <property type="project" value="InterPro"/>
</dbReference>
<dbReference type="PROSITE" id="PS50943">
    <property type="entry name" value="HTH_CROC1"/>
    <property type="match status" value="1"/>
</dbReference>
<dbReference type="AlphaFoldDB" id="A0A1W2FY58"/>
<dbReference type="Gene3D" id="1.10.260.40">
    <property type="entry name" value="lambda repressor-like DNA-binding domains"/>
    <property type="match status" value="1"/>
</dbReference>
<name>A0A1W2FY58_KIBAR</name>
<feature type="domain" description="HTH cro/C1-type" evidence="2">
    <location>
        <begin position="17"/>
        <end position="71"/>
    </location>
</feature>
<accession>A0A1W2FY58</accession>
<organism evidence="3 4">
    <name type="scientific">Kibdelosporangium aridum</name>
    <dbReference type="NCBI Taxonomy" id="2030"/>
    <lineage>
        <taxon>Bacteria</taxon>
        <taxon>Bacillati</taxon>
        <taxon>Actinomycetota</taxon>
        <taxon>Actinomycetes</taxon>
        <taxon>Pseudonocardiales</taxon>
        <taxon>Pseudonocardiaceae</taxon>
        <taxon>Kibdelosporangium</taxon>
    </lineage>
</organism>
<evidence type="ECO:0000313" key="4">
    <source>
        <dbReference type="Proteomes" id="UP000192674"/>
    </source>
</evidence>
<dbReference type="Pfam" id="PF01381">
    <property type="entry name" value="HTH_3"/>
    <property type="match status" value="1"/>
</dbReference>